<keyword evidence="3" id="KW-1185">Reference proteome</keyword>
<accession>A0A443NCU6</accession>
<dbReference type="PANTHER" id="PTHR45749">
    <property type="match status" value="1"/>
</dbReference>
<protein>
    <submittedName>
        <fullName evidence="2">Zinc finger MYM-type protein 1-like protein</fullName>
    </submittedName>
</protein>
<dbReference type="EMBL" id="QPKB01000002">
    <property type="protein sequence ID" value="RWR76337.1"/>
    <property type="molecule type" value="Genomic_DNA"/>
</dbReference>
<proteinExistence type="predicted"/>
<comment type="caution">
    <text evidence="2">The sequence shown here is derived from an EMBL/GenBank/DDBJ whole genome shotgun (WGS) entry which is preliminary data.</text>
</comment>
<gene>
    <name evidence="2" type="ORF">CKAN_00477600</name>
</gene>
<name>A0A443NCU6_9MAGN</name>
<evidence type="ECO:0000259" key="1">
    <source>
        <dbReference type="Pfam" id="PF14291"/>
    </source>
</evidence>
<sequence>MATVVQKFEDIEEEESYLDIDWRVPFRGHDESEDSNNMGNFLELLQVIGNQNEATKRVILENAPENLKLTSPKIQKDIVNAAFVETTQAIISELGDTPFALLVDESRDISMKEQMAVVLRYVNERGCVIERFLLVEYVTNTTAQSLKAAIDAIFSKHGLSITSLRGQGYDGASNMRGHLNGLKTLIQNENPTAFYVHCFAHQIQLALIAYAKKHVPIAMFLKSVC</sequence>
<dbReference type="Proteomes" id="UP000283530">
    <property type="component" value="Unassembled WGS sequence"/>
</dbReference>
<dbReference type="AlphaFoldDB" id="A0A443NCU6"/>
<reference evidence="2 3" key="1">
    <citation type="journal article" date="2019" name="Nat. Plants">
        <title>Stout camphor tree genome fills gaps in understanding of flowering plant genome evolution.</title>
        <authorList>
            <person name="Chaw S.M."/>
            <person name="Liu Y.C."/>
            <person name="Wu Y.W."/>
            <person name="Wang H.Y."/>
            <person name="Lin C.I."/>
            <person name="Wu C.S."/>
            <person name="Ke H.M."/>
            <person name="Chang L.Y."/>
            <person name="Hsu C.Y."/>
            <person name="Yang H.T."/>
            <person name="Sudianto E."/>
            <person name="Hsu M.H."/>
            <person name="Wu K.P."/>
            <person name="Wang L.N."/>
            <person name="Leebens-Mack J.H."/>
            <person name="Tsai I.J."/>
        </authorList>
    </citation>
    <scope>NUCLEOTIDE SEQUENCE [LARGE SCALE GENOMIC DNA]</scope>
    <source>
        <strain evidence="3">cv. Chaw 1501</strain>
        <tissue evidence="2">Young leaves</tissue>
    </source>
</reference>
<evidence type="ECO:0000313" key="3">
    <source>
        <dbReference type="Proteomes" id="UP000283530"/>
    </source>
</evidence>
<dbReference type="STRING" id="337451.A0A443NCU6"/>
<dbReference type="OrthoDB" id="1931608at2759"/>
<dbReference type="PANTHER" id="PTHR45749:SF36">
    <property type="entry name" value="ZINC FINGER MYM-TYPE PROTEIN 1-LIKE"/>
    <property type="match status" value="1"/>
</dbReference>
<organism evidence="2 3">
    <name type="scientific">Cinnamomum micranthum f. kanehirae</name>
    <dbReference type="NCBI Taxonomy" id="337451"/>
    <lineage>
        <taxon>Eukaryota</taxon>
        <taxon>Viridiplantae</taxon>
        <taxon>Streptophyta</taxon>
        <taxon>Embryophyta</taxon>
        <taxon>Tracheophyta</taxon>
        <taxon>Spermatophyta</taxon>
        <taxon>Magnoliopsida</taxon>
        <taxon>Magnoliidae</taxon>
        <taxon>Laurales</taxon>
        <taxon>Lauraceae</taxon>
        <taxon>Cinnamomum</taxon>
    </lineage>
</organism>
<dbReference type="Pfam" id="PF14291">
    <property type="entry name" value="DUF4371"/>
    <property type="match status" value="1"/>
</dbReference>
<feature type="domain" description="DUF4371" evidence="1">
    <location>
        <begin position="23"/>
        <end position="181"/>
    </location>
</feature>
<evidence type="ECO:0000313" key="2">
    <source>
        <dbReference type="EMBL" id="RWR76337.1"/>
    </source>
</evidence>
<dbReference type="InterPro" id="IPR025398">
    <property type="entry name" value="DUF4371"/>
</dbReference>